<organism evidence="15 16">
    <name type="scientific">Domibacillus antri</name>
    <dbReference type="NCBI Taxonomy" id="1714264"/>
    <lineage>
        <taxon>Bacteria</taxon>
        <taxon>Bacillati</taxon>
        <taxon>Bacillota</taxon>
        <taxon>Bacilli</taxon>
        <taxon>Bacillales</taxon>
        <taxon>Bacillaceae</taxon>
        <taxon>Domibacillus</taxon>
    </lineage>
</organism>
<keyword evidence="7 12" id="KW-1133">Transmembrane helix</keyword>
<keyword evidence="8 12" id="KW-0472">Membrane</keyword>
<dbReference type="InterPro" id="IPR047196">
    <property type="entry name" value="YidC_ALB_C"/>
</dbReference>
<evidence type="ECO:0000256" key="3">
    <source>
        <dbReference type="ARBA" id="ARBA00022475"/>
    </source>
</evidence>
<evidence type="ECO:0000256" key="8">
    <source>
        <dbReference type="ARBA" id="ARBA00023136"/>
    </source>
</evidence>
<feature type="chain" id="PRO_5012457864" description="Membrane protein insertase YidC" evidence="13">
    <location>
        <begin position="24"/>
        <end position="254"/>
    </location>
</feature>
<dbReference type="STRING" id="1714264.BTO30_09225"/>
<dbReference type="AlphaFoldDB" id="A0A1Q8Q551"/>
<keyword evidence="4 12" id="KW-0812">Transmembrane</keyword>
<evidence type="ECO:0000313" key="15">
    <source>
        <dbReference type="EMBL" id="OLN22480.1"/>
    </source>
</evidence>
<dbReference type="GO" id="GO:0032977">
    <property type="term" value="F:membrane insertase activity"/>
    <property type="evidence" value="ECO:0007669"/>
    <property type="project" value="InterPro"/>
</dbReference>
<feature type="domain" description="Membrane insertase YidC/Oxa/ALB C-terminal" evidence="14">
    <location>
        <begin position="52"/>
        <end position="237"/>
    </location>
</feature>
<dbReference type="RefSeq" id="WP_075398437.1">
    <property type="nucleotide sequence ID" value="NZ_MSDU01000017.1"/>
</dbReference>
<evidence type="ECO:0000259" key="14">
    <source>
        <dbReference type="Pfam" id="PF02096"/>
    </source>
</evidence>
<dbReference type="GO" id="GO:0005886">
    <property type="term" value="C:plasma membrane"/>
    <property type="evidence" value="ECO:0007669"/>
    <property type="project" value="UniProtKB-SubCell"/>
</dbReference>
<evidence type="ECO:0000256" key="5">
    <source>
        <dbReference type="ARBA" id="ARBA00022729"/>
    </source>
</evidence>
<keyword evidence="10 12" id="KW-0143">Chaperone</keyword>
<keyword evidence="2 12" id="KW-0813">Transport</keyword>
<dbReference type="PRINTS" id="PR00701">
    <property type="entry name" value="60KDINNERMP"/>
</dbReference>
<comment type="caution">
    <text evidence="15">The sequence shown here is derived from an EMBL/GenBank/DDBJ whole genome shotgun (WGS) entry which is preliminary data.</text>
</comment>
<evidence type="ECO:0000256" key="11">
    <source>
        <dbReference type="ARBA" id="ARBA00023288"/>
    </source>
</evidence>
<dbReference type="GO" id="GO:0051205">
    <property type="term" value="P:protein insertion into membrane"/>
    <property type="evidence" value="ECO:0007669"/>
    <property type="project" value="TreeGrafter"/>
</dbReference>
<accession>A0A1Q8Q551</accession>
<proteinExistence type="inferred from homology"/>
<dbReference type="PANTHER" id="PTHR12428">
    <property type="entry name" value="OXA1"/>
    <property type="match status" value="1"/>
</dbReference>
<keyword evidence="16" id="KW-1185">Reference proteome</keyword>
<evidence type="ECO:0000256" key="12">
    <source>
        <dbReference type="HAMAP-Rule" id="MF_01811"/>
    </source>
</evidence>
<evidence type="ECO:0000256" key="9">
    <source>
        <dbReference type="ARBA" id="ARBA00023139"/>
    </source>
</evidence>
<evidence type="ECO:0000256" key="2">
    <source>
        <dbReference type="ARBA" id="ARBA00022448"/>
    </source>
</evidence>
<feature type="transmembrane region" description="Helical" evidence="12">
    <location>
        <begin position="46"/>
        <end position="67"/>
    </location>
</feature>
<evidence type="ECO:0000256" key="10">
    <source>
        <dbReference type="ARBA" id="ARBA00023186"/>
    </source>
</evidence>
<evidence type="ECO:0000256" key="7">
    <source>
        <dbReference type="ARBA" id="ARBA00022989"/>
    </source>
</evidence>
<dbReference type="PROSITE" id="PS51257">
    <property type="entry name" value="PROKAR_LIPOPROTEIN"/>
    <property type="match status" value="1"/>
</dbReference>
<dbReference type="OrthoDB" id="9780552at2"/>
<protein>
    <recommendedName>
        <fullName evidence="12">Membrane protein insertase YidC</fullName>
    </recommendedName>
    <alternativeName>
        <fullName evidence="12">Foldase YidC</fullName>
    </alternativeName>
    <alternativeName>
        <fullName evidence="12">Membrane integrase YidC</fullName>
    </alternativeName>
    <alternativeName>
        <fullName evidence="12">Membrane protein YidC</fullName>
    </alternativeName>
</protein>
<dbReference type="Pfam" id="PF02096">
    <property type="entry name" value="60KD_IMP"/>
    <property type="match status" value="1"/>
</dbReference>
<feature type="transmembrane region" description="Helical" evidence="12">
    <location>
        <begin position="160"/>
        <end position="180"/>
    </location>
</feature>
<dbReference type="CDD" id="cd20070">
    <property type="entry name" value="5TM_YidC_Alb3"/>
    <property type="match status" value="1"/>
</dbReference>
<keyword evidence="3 12" id="KW-1003">Cell membrane</keyword>
<evidence type="ECO:0000256" key="13">
    <source>
        <dbReference type="SAM" id="SignalP"/>
    </source>
</evidence>
<sequence length="254" mass="28914">MKKPLLLAFTLLLAALLSGCQSAQTEGHFFHDYLVNPFVQLIHSLGVMLGSYGLAIIVITIAVRLVLMPLMLNSMKKQAVMRQKMEIVKPKMTEIQERLKAAKNPEEQRKIQMEMMGLYKEHDINPMSMGCLPMLLQMPVWMGLYYAITISEDIKTHEFLWYQLGQPDIAMALIAGVMYYIQFKISMQTMPAEQQQQMKIIGLLSPAMILIFSLNTPAALPLYWAVSGLILIFQSWLGRKYFQTHPPVEEGSKS</sequence>
<reference evidence="15 16" key="1">
    <citation type="submission" date="2016-12" db="EMBL/GenBank/DDBJ databases">
        <title>Domibacillus antri genome sequencing.</title>
        <authorList>
            <person name="Verma A."/>
            <person name="Krishnamurthi S."/>
        </authorList>
    </citation>
    <scope>NUCLEOTIDE SEQUENCE [LARGE SCALE GENOMIC DNA]</scope>
    <source>
        <strain evidence="15 16">XD80</strain>
    </source>
</reference>
<keyword evidence="9" id="KW-0564">Palmitate</keyword>
<dbReference type="InterPro" id="IPR001708">
    <property type="entry name" value="YidC/ALB3/OXA1/COX18"/>
</dbReference>
<evidence type="ECO:0000256" key="1">
    <source>
        <dbReference type="ARBA" id="ARBA00004651"/>
    </source>
</evidence>
<name>A0A1Q8Q551_9BACI</name>
<feature type="transmembrane region" description="Helical" evidence="12">
    <location>
        <begin position="200"/>
        <end position="216"/>
    </location>
</feature>
<dbReference type="NCBIfam" id="TIGR03592">
    <property type="entry name" value="yidC_oxa1_cterm"/>
    <property type="match status" value="1"/>
</dbReference>
<dbReference type="InterPro" id="IPR023060">
    <property type="entry name" value="YidC/YidC1/YidC2_Firmicutes"/>
</dbReference>
<keyword evidence="5 12" id="KW-0732">Signal</keyword>
<dbReference type="PANTHER" id="PTHR12428:SF65">
    <property type="entry name" value="CYTOCHROME C OXIDASE ASSEMBLY PROTEIN COX18, MITOCHONDRIAL"/>
    <property type="match status" value="1"/>
</dbReference>
<evidence type="ECO:0000256" key="6">
    <source>
        <dbReference type="ARBA" id="ARBA00022927"/>
    </source>
</evidence>
<dbReference type="EMBL" id="MSDU01000017">
    <property type="protein sequence ID" value="OLN22480.1"/>
    <property type="molecule type" value="Genomic_DNA"/>
</dbReference>
<dbReference type="HAMAP" id="MF_01811">
    <property type="entry name" value="YidC_type2"/>
    <property type="match status" value="1"/>
</dbReference>
<keyword evidence="6 12" id="KW-0653">Protein transport</keyword>
<dbReference type="Proteomes" id="UP000185568">
    <property type="component" value="Unassembled WGS sequence"/>
</dbReference>
<gene>
    <name evidence="12" type="primary">yidC</name>
    <name evidence="15" type="ORF">BTO30_09225</name>
</gene>
<keyword evidence="11 12" id="KW-0449">Lipoprotein</keyword>
<evidence type="ECO:0000256" key="4">
    <source>
        <dbReference type="ARBA" id="ARBA00022692"/>
    </source>
</evidence>
<comment type="function">
    <text evidence="12">Required for the insertion and/or proper folding and/or complex formation of integral membrane proteins into the membrane. Involved in integration of membrane proteins that insert both dependently and independently of the Sec translocase complex, as well as at least some lipoproteins.</text>
</comment>
<comment type="subcellular location">
    <subcellularLocation>
        <location evidence="1 12">Cell membrane</location>
        <topology evidence="1 12">Multi-pass membrane protein</topology>
    </subcellularLocation>
</comment>
<evidence type="ECO:0000313" key="16">
    <source>
        <dbReference type="Proteomes" id="UP000185568"/>
    </source>
</evidence>
<dbReference type="InterPro" id="IPR028055">
    <property type="entry name" value="YidC/Oxa/ALB_C"/>
</dbReference>
<feature type="signal peptide" evidence="13">
    <location>
        <begin position="1"/>
        <end position="23"/>
    </location>
</feature>
<dbReference type="GO" id="GO:0015031">
    <property type="term" value="P:protein transport"/>
    <property type="evidence" value="ECO:0007669"/>
    <property type="project" value="UniProtKB-KW"/>
</dbReference>
<comment type="similarity">
    <text evidence="12">Belongs to the OXA1/ALB3/YidC family. Type 2 subfamily.</text>
</comment>
<feature type="transmembrane region" description="Helical" evidence="12">
    <location>
        <begin position="129"/>
        <end position="148"/>
    </location>
</feature>